<feature type="compositionally biased region" description="Polar residues" evidence="1">
    <location>
        <begin position="52"/>
        <end position="73"/>
    </location>
</feature>
<feature type="region of interest" description="Disordered" evidence="1">
    <location>
        <begin position="32"/>
        <end position="76"/>
    </location>
</feature>
<organism evidence="5 6">
    <name type="scientific">Archangium lansingense</name>
    <dbReference type="NCBI Taxonomy" id="2995310"/>
    <lineage>
        <taxon>Bacteria</taxon>
        <taxon>Pseudomonadati</taxon>
        <taxon>Myxococcota</taxon>
        <taxon>Myxococcia</taxon>
        <taxon>Myxococcales</taxon>
        <taxon>Cystobacterineae</taxon>
        <taxon>Archangiaceae</taxon>
        <taxon>Archangium</taxon>
    </lineage>
</organism>
<comment type="caution">
    <text evidence="5">The sequence shown here is derived from an EMBL/GenBank/DDBJ whole genome shotgun (WGS) entry which is preliminary data.</text>
</comment>
<dbReference type="PANTHER" id="PTHR35535">
    <property type="entry name" value="HEAT SHOCK PROTEIN HSLJ"/>
    <property type="match status" value="1"/>
</dbReference>
<sequence>MNQLRSLSRNAWQPLCAALALALLAGCATTGQGASNTSSSTTQLSAHHWQLQRVTDAQGQPQDGWQPAGSNGQPARPVQLDFSQNGMLSVTNLCNQLSGRYTVQGSSLKVEQMMSTRRACLDENLMALEGRVGAQLKELTTWRVLPQQDQAPQLELGFHDGSTWLLQGQPTHETLYGGPGTIEFWEVAPQRQPCTGVAPAECLKVRQVVYDRNGVKESTGDWQLFHGEIEGYRHEPGVRNVLRLKRYERRQVPADASRYVYVLDLVVESEQVGH</sequence>
<dbReference type="Gene3D" id="2.40.128.270">
    <property type="match status" value="1"/>
</dbReference>
<gene>
    <name evidence="5" type="ORF">OV287_32900</name>
</gene>
<dbReference type="InterPro" id="IPR038670">
    <property type="entry name" value="HslJ-like_sf"/>
</dbReference>
<feature type="compositionally biased region" description="Polar residues" evidence="1">
    <location>
        <begin position="32"/>
        <end position="45"/>
    </location>
</feature>
<feature type="domain" description="DUF4377" evidence="4">
    <location>
        <begin position="186"/>
        <end position="268"/>
    </location>
</feature>
<dbReference type="Proteomes" id="UP001207654">
    <property type="component" value="Unassembled WGS sequence"/>
</dbReference>
<dbReference type="InterPro" id="IPR025485">
    <property type="entry name" value="DUF4377"/>
</dbReference>
<keyword evidence="6" id="KW-1185">Reference proteome</keyword>
<dbReference type="PROSITE" id="PS51257">
    <property type="entry name" value="PROKAR_LIPOPROTEIN"/>
    <property type="match status" value="1"/>
</dbReference>
<evidence type="ECO:0000313" key="5">
    <source>
        <dbReference type="EMBL" id="MCY1079269.1"/>
    </source>
</evidence>
<evidence type="ECO:0000256" key="2">
    <source>
        <dbReference type="SAM" id="SignalP"/>
    </source>
</evidence>
<dbReference type="EMBL" id="JAPNKA010000001">
    <property type="protein sequence ID" value="MCY1079269.1"/>
    <property type="molecule type" value="Genomic_DNA"/>
</dbReference>
<keyword evidence="2" id="KW-0732">Signal</keyword>
<dbReference type="InterPro" id="IPR005184">
    <property type="entry name" value="DUF306_Meta_HslJ"/>
</dbReference>
<feature type="chain" id="PRO_5045957464" evidence="2">
    <location>
        <begin position="34"/>
        <end position="274"/>
    </location>
</feature>
<evidence type="ECO:0000313" key="6">
    <source>
        <dbReference type="Proteomes" id="UP001207654"/>
    </source>
</evidence>
<dbReference type="Pfam" id="PF03724">
    <property type="entry name" value="META"/>
    <property type="match status" value="1"/>
</dbReference>
<dbReference type="Pfam" id="PF14302">
    <property type="entry name" value="DUF4377"/>
    <property type="match status" value="1"/>
</dbReference>
<reference evidence="5 6" key="1">
    <citation type="submission" date="2022-11" db="EMBL/GenBank/DDBJ databases">
        <title>Minimal conservation of predation-associated metabolite biosynthetic gene clusters underscores biosynthetic potential of Myxococcota including descriptions for ten novel species: Archangium lansinium sp. nov., Myxococcus landrumus sp. nov., Nannocystis bai.</title>
        <authorList>
            <person name="Ahearne A."/>
            <person name="Stevens C."/>
            <person name="Phillips K."/>
        </authorList>
    </citation>
    <scope>NUCLEOTIDE SEQUENCE [LARGE SCALE GENOMIC DNA]</scope>
    <source>
        <strain evidence="5 6">MIWBW</strain>
    </source>
</reference>
<evidence type="ECO:0000256" key="1">
    <source>
        <dbReference type="SAM" id="MobiDB-lite"/>
    </source>
</evidence>
<dbReference type="RefSeq" id="WP_267537999.1">
    <property type="nucleotide sequence ID" value="NZ_JAPNKA010000001.1"/>
</dbReference>
<feature type="signal peptide" evidence="2">
    <location>
        <begin position="1"/>
        <end position="33"/>
    </location>
</feature>
<evidence type="ECO:0000259" key="4">
    <source>
        <dbReference type="Pfam" id="PF14302"/>
    </source>
</evidence>
<feature type="domain" description="DUF306" evidence="3">
    <location>
        <begin position="43"/>
        <end position="161"/>
    </location>
</feature>
<name>A0ABT4AEC7_9BACT</name>
<accession>A0ABT4AEC7</accession>
<dbReference type="PANTHER" id="PTHR35535:SF1">
    <property type="entry name" value="HEAT SHOCK PROTEIN HSLJ"/>
    <property type="match status" value="1"/>
</dbReference>
<protein>
    <submittedName>
        <fullName evidence="5">META and DUF4377 domain-containing protein</fullName>
    </submittedName>
</protein>
<proteinExistence type="predicted"/>
<evidence type="ECO:0000259" key="3">
    <source>
        <dbReference type="Pfam" id="PF03724"/>
    </source>
</evidence>
<dbReference type="InterPro" id="IPR053147">
    <property type="entry name" value="Hsp_HslJ-like"/>
</dbReference>